<reference evidence="1" key="1">
    <citation type="journal article" date="2014" name="Front. Microbiol.">
        <title>High frequency of phylogenetically diverse reductive dehalogenase-homologous genes in deep subseafloor sedimentary metagenomes.</title>
        <authorList>
            <person name="Kawai M."/>
            <person name="Futagami T."/>
            <person name="Toyoda A."/>
            <person name="Takaki Y."/>
            <person name="Nishi S."/>
            <person name="Hori S."/>
            <person name="Arai W."/>
            <person name="Tsubouchi T."/>
            <person name="Morono Y."/>
            <person name="Uchiyama I."/>
            <person name="Ito T."/>
            <person name="Fujiyama A."/>
            <person name="Inagaki F."/>
            <person name="Takami H."/>
        </authorList>
    </citation>
    <scope>NUCLEOTIDE SEQUENCE</scope>
    <source>
        <strain evidence="1">Expedition CK06-06</strain>
    </source>
</reference>
<comment type="caution">
    <text evidence="1">The sequence shown here is derived from an EMBL/GenBank/DDBJ whole genome shotgun (WGS) entry which is preliminary data.</text>
</comment>
<protein>
    <submittedName>
        <fullName evidence="1">Uncharacterized protein</fullName>
    </submittedName>
</protein>
<accession>X1BFQ2</accession>
<dbReference type="EMBL" id="BART01026186">
    <property type="protein sequence ID" value="GAG93855.1"/>
    <property type="molecule type" value="Genomic_DNA"/>
</dbReference>
<evidence type="ECO:0000313" key="1">
    <source>
        <dbReference type="EMBL" id="GAG93855.1"/>
    </source>
</evidence>
<proteinExistence type="predicted"/>
<gene>
    <name evidence="1" type="ORF">S01H4_46788</name>
</gene>
<organism evidence="1">
    <name type="scientific">marine sediment metagenome</name>
    <dbReference type="NCBI Taxonomy" id="412755"/>
    <lineage>
        <taxon>unclassified sequences</taxon>
        <taxon>metagenomes</taxon>
        <taxon>ecological metagenomes</taxon>
    </lineage>
</organism>
<name>X1BFQ2_9ZZZZ</name>
<sequence length="60" mass="6839">MKLEKAIELVTNLQITDLPLPRHQEWVATQLLIEAGKAIKLYQEGPMGYLYCLLPGQTKE</sequence>
<dbReference type="AlphaFoldDB" id="X1BFQ2"/>